<protein>
    <submittedName>
        <fullName evidence="2">Uncharacterized protein</fullName>
    </submittedName>
</protein>
<accession>A0ABR1AQA3</accession>
<evidence type="ECO:0000313" key="3">
    <source>
        <dbReference type="Proteomes" id="UP001359485"/>
    </source>
</evidence>
<dbReference type="Proteomes" id="UP001359485">
    <property type="component" value="Unassembled WGS sequence"/>
</dbReference>
<reference evidence="2 3" key="1">
    <citation type="submission" date="2023-09" db="EMBL/GenBank/DDBJ databases">
        <title>Genomes of two closely related lineages of the louse Polyplax serrata with different host specificities.</title>
        <authorList>
            <person name="Martinu J."/>
            <person name="Tarabai H."/>
            <person name="Stefka J."/>
            <person name="Hypsa V."/>
        </authorList>
    </citation>
    <scope>NUCLEOTIDE SEQUENCE [LARGE SCALE GENOMIC DNA]</scope>
    <source>
        <strain evidence="2">98ZLc_SE</strain>
    </source>
</reference>
<comment type="caution">
    <text evidence="2">The sequence shown here is derived from an EMBL/GenBank/DDBJ whole genome shotgun (WGS) entry which is preliminary data.</text>
</comment>
<proteinExistence type="predicted"/>
<sequence>GKSLPETLEMENNDKRIEKQTGPEGKKHLPGWGEKKIQIKNPHSILSLPFGGPRRKVSSRLPKVKCRGTAPCGFALTCDSHLFWERSAIVSFLKMEVEENEVG</sequence>
<evidence type="ECO:0000313" key="2">
    <source>
        <dbReference type="EMBL" id="KAK6624663.1"/>
    </source>
</evidence>
<feature type="compositionally biased region" description="Basic and acidic residues" evidence="1">
    <location>
        <begin position="12"/>
        <end position="31"/>
    </location>
</feature>
<keyword evidence="3" id="KW-1185">Reference proteome</keyword>
<name>A0ABR1AQA3_POLSC</name>
<dbReference type="EMBL" id="JAWJWF010000046">
    <property type="protein sequence ID" value="KAK6624663.1"/>
    <property type="molecule type" value="Genomic_DNA"/>
</dbReference>
<evidence type="ECO:0000256" key="1">
    <source>
        <dbReference type="SAM" id="MobiDB-lite"/>
    </source>
</evidence>
<gene>
    <name evidence="2" type="ORF">RUM44_011522</name>
</gene>
<feature type="non-terminal residue" evidence="2">
    <location>
        <position position="1"/>
    </location>
</feature>
<organism evidence="2 3">
    <name type="scientific">Polyplax serrata</name>
    <name type="common">Common mouse louse</name>
    <dbReference type="NCBI Taxonomy" id="468196"/>
    <lineage>
        <taxon>Eukaryota</taxon>
        <taxon>Metazoa</taxon>
        <taxon>Ecdysozoa</taxon>
        <taxon>Arthropoda</taxon>
        <taxon>Hexapoda</taxon>
        <taxon>Insecta</taxon>
        <taxon>Pterygota</taxon>
        <taxon>Neoptera</taxon>
        <taxon>Paraneoptera</taxon>
        <taxon>Psocodea</taxon>
        <taxon>Troctomorpha</taxon>
        <taxon>Phthiraptera</taxon>
        <taxon>Anoplura</taxon>
        <taxon>Polyplacidae</taxon>
        <taxon>Polyplax</taxon>
    </lineage>
</organism>
<feature type="region of interest" description="Disordered" evidence="1">
    <location>
        <begin position="1"/>
        <end position="31"/>
    </location>
</feature>